<evidence type="ECO:0000256" key="1">
    <source>
        <dbReference type="SAM" id="Phobius"/>
    </source>
</evidence>
<feature type="transmembrane region" description="Helical" evidence="1">
    <location>
        <begin position="91"/>
        <end position="110"/>
    </location>
</feature>
<feature type="transmembrane region" description="Helical" evidence="1">
    <location>
        <begin position="122"/>
        <end position="143"/>
    </location>
</feature>
<feature type="transmembrane region" description="Helical" evidence="1">
    <location>
        <begin position="59"/>
        <end position="79"/>
    </location>
</feature>
<feature type="transmembrane region" description="Helical" evidence="1">
    <location>
        <begin position="155"/>
        <end position="176"/>
    </location>
</feature>
<dbReference type="EMBL" id="BAAAPW010000006">
    <property type="protein sequence ID" value="GAA2044248.1"/>
    <property type="molecule type" value="Genomic_DNA"/>
</dbReference>
<dbReference type="Proteomes" id="UP001501196">
    <property type="component" value="Unassembled WGS sequence"/>
</dbReference>
<gene>
    <name evidence="2" type="ORF">GCM10009819_33970</name>
</gene>
<evidence type="ECO:0000313" key="3">
    <source>
        <dbReference type="Proteomes" id="UP001501196"/>
    </source>
</evidence>
<name>A0ABP5GD03_9MICO</name>
<keyword evidence="3" id="KW-1185">Reference proteome</keyword>
<accession>A0ABP5GD03</accession>
<keyword evidence="1" id="KW-0472">Membrane</keyword>
<evidence type="ECO:0000313" key="2">
    <source>
        <dbReference type="EMBL" id="GAA2044248.1"/>
    </source>
</evidence>
<protein>
    <recommendedName>
        <fullName evidence="4">DUF998 domain-containing protein</fullName>
    </recommendedName>
</protein>
<sequence length="177" mass="18280">MWFDERPPPPAPTRPIAWVRGVLAFLAALLCALAATAILVSPAVTLARCGELYGDAGSVGPAAALTVVAVACWSIGRSLLPRGRPLDRRLVGVLVGLLVIVAATWLLAAASEGAPFCPNDAVAAPMGLPAFPVLMPVLALAVAEASCRMTRLAWWARWAIALGGCAVLVVVLVAVVR</sequence>
<evidence type="ECO:0008006" key="4">
    <source>
        <dbReference type="Google" id="ProtNLM"/>
    </source>
</evidence>
<reference evidence="3" key="1">
    <citation type="journal article" date="2019" name="Int. J. Syst. Evol. Microbiol.">
        <title>The Global Catalogue of Microorganisms (GCM) 10K type strain sequencing project: providing services to taxonomists for standard genome sequencing and annotation.</title>
        <authorList>
            <consortium name="The Broad Institute Genomics Platform"/>
            <consortium name="The Broad Institute Genome Sequencing Center for Infectious Disease"/>
            <person name="Wu L."/>
            <person name="Ma J."/>
        </authorList>
    </citation>
    <scope>NUCLEOTIDE SEQUENCE [LARGE SCALE GENOMIC DNA]</scope>
    <source>
        <strain evidence="3">JCM 15672</strain>
    </source>
</reference>
<organism evidence="2 3">
    <name type="scientific">Agromyces tropicus</name>
    <dbReference type="NCBI Taxonomy" id="555371"/>
    <lineage>
        <taxon>Bacteria</taxon>
        <taxon>Bacillati</taxon>
        <taxon>Actinomycetota</taxon>
        <taxon>Actinomycetes</taxon>
        <taxon>Micrococcales</taxon>
        <taxon>Microbacteriaceae</taxon>
        <taxon>Agromyces</taxon>
    </lineage>
</organism>
<keyword evidence="1" id="KW-1133">Transmembrane helix</keyword>
<comment type="caution">
    <text evidence="2">The sequence shown here is derived from an EMBL/GenBank/DDBJ whole genome shotgun (WGS) entry which is preliminary data.</text>
</comment>
<proteinExistence type="predicted"/>
<keyword evidence="1" id="KW-0812">Transmembrane</keyword>